<dbReference type="InterPro" id="IPR029068">
    <property type="entry name" value="Glyas_Bleomycin-R_OHBP_Dase"/>
</dbReference>
<gene>
    <name evidence="2" type="ORF">JM946_19530</name>
</gene>
<name>A0ABS1X141_9GAMM</name>
<dbReference type="EMBL" id="JAEVLS010000004">
    <property type="protein sequence ID" value="MBM0106933.1"/>
    <property type="molecule type" value="Genomic_DNA"/>
</dbReference>
<keyword evidence="3" id="KW-1185">Reference proteome</keyword>
<dbReference type="InterPro" id="IPR004360">
    <property type="entry name" value="Glyas_Fos-R_dOase_dom"/>
</dbReference>
<sequence length="178" mass="20406">MATVQKLPTRLHHTAYVSRNLEATRQFYEDIIGLPLQATWCESDELFGAERTYCHLFFGIGDGGALAFFQFARPEDQEMFGPKMPETPFHHVALKVDADVQKGIEQRLRAAGYTEPKMFVLDHGYCRSLYAVDPDGMIVEFTVDHPDVEKINATRRADAHSELKRWLAGDHRSNNMYR</sequence>
<dbReference type="RefSeq" id="WP_203169045.1">
    <property type="nucleotide sequence ID" value="NZ_JAEVLS010000004.1"/>
</dbReference>
<reference evidence="2 3" key="1">
    <citation type="journal article" date="2021" name="Int. J. Syst. Evol. Microbiol.">
        <title>Steroidobacter gossypii sp. nov., isolated from soil of cotton cropping field.</title>
        <authorList>
            <person name="Huang R."/>
            <person name="Yang S."/>
            <person name="Zhen C."/>
            <person name="Liu W."/>
        </authorList>
    </citation>
    <scope>NUCLEOTIDE SEQUENCE [LARGE SCALE GENOMIC DNA]</scope>
    <source>
        <strain evidence="2 3">S1-65</strain>
    </source>
</reference>
<dbReference type="InterPro" id="IPR037523">
    <property type="entry name" value="VOC_core"/>
</dbReference>
<organism evidence="2 3">
    <name type="scientific">Steroidobacter gossypii</name>
    <dbReference type="NCBI Taxonomy" id="2805490"/>
    <lineage>
        <taxon>Bacteria</taxon>
        <taxon>Pseudomonadati</taxon>
        <taxon>Pseudomonadota</taxon>
        <taxon>Gammaproteobacteria</taxon>
        <taxon>Steroidobacterales</taxon>
        <taxon>Steroidobacteraceae</taxon>
        <taxon>Steroidobacter</taxon>
    </lineage>
</organism>
<comment type="caution">
    <text evidence="2">The sequence shown here is derived from an EMBL/GenBank/DDBJ whole genome shotgun (WGS) entry which is preliminary data.</text>
</comment>
<accession>A0ABS1X141</accession>
<feature type="domain" description="VOC" evidence="1">
    <location>
        <begin position="10"/>
        <end position="144"/>
    </location>
</feature>
<dbReference type="CDD" id="cd06587">
    <property type="entry name" value="VOC"/>
    <property type="match status" value="1"/>
</dbReference>
<dbReference type="Proteomes" id="UP000661077">
    <property type="component" value="Unassembled WGS sequence"/>
</dbReference>
<proteinExistence type="predicted"/>
<dbReference type="Gene3D" id="3.10.180.10">
    <property type="entry name" value="2,3-Dihydroxybiphenyl 1,2-Dioxygenase, domain 1"/>
    <property type="match status" value="1"/>
</dbReference>
<dbReference type="PROSITE" id="PS51819">
    <property type="entry name" value="VOC"/>
    <property type="match status" value="1"/>
</dbReference>
<dbReference type="Pfam" id="PF00903">
    <property type="entry name" value="Glyoxalase"/>
    <property type="match status" value="1"/>
</dbReference>
<dbReference type="SUPFAM" id="SSF54593">
    <property type="entry name" value="Glyoxalase/Bleomycin resistance protein/Dihydroxybiphenyl dioxygenase"/>
    <property type="match status" value="1"/>
</dbReference>
<protein>
    <submittedName>
        <fullName evidence="2">VOC family protein</fullName>
    </submittedName>
</protein>
<evidence type="ECO:0000259" key="1">
    <source>
        <dbReference type="PROSITE" id="PS51819"/>
    </source>
</evidence>
<evidence type="ECO:0000313" key="3">
    <source>
        <dbReference type="Proteomes" id="UP000661077"/>
    </source>
</evidence>
<evidence type="ECO:0000313" key="2">
    <source>
        <dbReference type="EMBL" id="MBM0106933.1"/>
    </source>
</evidence>